<evidence type="ECO:0000313" key="9">
    <source>
        <dbReference type="EMBL" id="MBM3332600.1"/>
    </source>
</evidence>
<dbReference type="FunFam" id="3.30.70.240:FF:000001">
    <property type="entry name" value="Elongation factor G"/>
    <property type="match status" value="1"/>
</dbReference>
<dbReference type="Gene3D" id="3.30.70.240">
    <property type="match status" value="1"/>
</dbReference>
<dbReference type="NCBIfam" id="TIGR00484">
    <property type="entry name" value="EF-G"/>
    <property type="match status" value="1"/>
</dbReference>
<dbReference type="SUPFAM" id="SSF54980">
    <property type="entry name" value="EF-G C-terminal domain-like"/>
    <property type="match status" value="2"/>
</dbReference>
<gene>
    <name evidence="6 9" type="primary">fusA</name>
    <name evidence="9" type="ORF">FJY68_12275</name>
</gene>
<dbReference type="NCBIfam" id="NF009379">
    <property type="entry name" value="PRK12740.1-3"/>
    <property type="match status" value="1"/>
</dbReference>
<dbReference type="NCBIfam" id="NF009381">
    <property type="entry name" value="PRK12740.1-5"/>
    <property type="match status" value="1"/>
</dbReference>
<keyword evidence="3 6" id="KW-0251">Elongation factor</keyword>
<dbReference type="FunFam" id="3.30.70.870:FF:000001">
    <property type="entry name" value="Elongation factor G"/>
    <property type="match status" value="1"/>
</dbReference>
<dbReference type="InterPro" id="IPR005517">
    <property type="entry name" value="Transl_elong_EFG/EF2_IV"/>
</dbReference>
<protein>
    <recommendedName>
        <fullName evidence="6 7">Elongation factor G</fullName>
        <shortName evidence="6">EF-G</shortName>
    </recommendedName>
</protein>
<dbReference type="GO" id="GO:0032790">
    <property type="term" value="P:ribosome disassembly"/>
    <property type="evidence" value="ECO:0007669"/>
    <property type="project" value="TreeGrafter"/>
</dbReference>
<comment type="function">
    <text evidence="6">Catalyzes the GTP-dependent ribosomal translocation step during translation elongation. During this step, the ribosome changes from the pre-translocational (PRE) to the post-translocational (POST) state as the newly formed A-site-bound peptidyl-tRNA and P-site-bound deacylated tRNA move to the P and E sites, respectively. Catalyzes the coordinated movement of the two tRNA molecules, the mRNA and conformational changes in the ribosome.</text>
</comment>
<feature type="binding site" evidence="6">
    <location>
        <begin position="17"/>
        <end position="24"/>
    </location>
    <ligand>
        <name>GTP</name>
        <dbReference type="ChEBI" id="CHEBI:37565"/>
    </ligand>
</feature>
<evidence type="ECO:0000256" key="3">
    <source>
        <dbReference type="ARBA" id="ARBA00022768"/>
    </source>
</evidence>
<dbReference type="SMART" id="SM00838">
    <property type="entry name" value="EFG_C"/>
    <property type="match status" value="1"/>
</dbReference>
<dbReference type="Pfam" id="PF22042">
    <property type="entry name" value="EF-G_D2"/>
    <property type="match status" value="1"/>
</dbReference>
<dbReference type="GO" id="GO:0005737">
    <property type="term" value="C:cytoplasm"/>
    <property type="evidence" value="ECO:0007669"/>
    <property type="project" value="UniProtKB-SubCell"/>
</dbReference>
<dbReference type="HAMAP" id="MF_00054_B">
    <property type="entry name" value="EF_G_EF_2_B"/>
    <property type="match status" value="1"/>
</dbReference>
<evidence type="ECO:0000256" key="6">
    <source>
        <dbReference type="HAMAP-Rule" id="MF_00054"/>
    </source>
</evidence>
<dbReference type="CDD" id="cd04088">
    <property type="entry name" value="EFG_mtEFG_II"/>
    <property type="match status" value="1"/>
</dbReference>
<keyword evidence="4 6" id="KW-0648">Protein biosynthesis</keyword>
<dbReference type="Pfam" id="PF03764">
    <property type="entry name" value="EFG_IV"/>
    <property type="match status" value="1"/>
</dbReference>
<dbReference type="InterPro" id="IPR009000">
    <property type="entry name" value="Transl_B-barrel_sf"/>
</dbReference>
<dbReference type="GO" id="GO:0003924">
    <property type="term" value="F:GTPase activity"/>
    <property type="evidence" value="ECO:0007669"/>
    <property type="project" value="InterPro"/>
</dbReference>
<dbReference type="InterPro" id="IPR020568">
    <property type="entry name" value="Ribosomal_Su5_D2-typ_SF"/>
</dbReference>
<evidence type="ECO:0000259" key="8">
    <source>
        <dbReference type="PROSITE" id="PS51722"/>
    </source>
</evidence>
<dbReference type="Proteomes" id="UP000779900">
    <property type="component" value="Unassembled WGS sequence"/>
</dbReference>
<dbReference type="CDD" id="cd01434">
    <property type="entry name" value="EFG_mtEFG1_IV"/>
    <property type="match status" value="1"/>
</dbReference>
<dbReference type="Gene3D" id="3.30.230.10">
    <property type="match status" value="1"/>
</dbReference>
<dbReference type="InterPro" id="IPR005225">
    <property type="entry name" value="Small_GTP-bd"/>
</dbReference>
<dbReference type="PROSITE" id="PS51722">
    <property type="entry name" value="G_TR_2"/>
    <property type="match status" value="1"/>
</dbReference>
<dbReference type="InterPro" id="IPR035647">
    <property type="entry name" value="EFG_III/V"/>
</dbReference>
<dbReference type="InterPro" id="IPR009022">
    <property type="entry name" value="EFG_III"/>
</dbReference>
<dbReference type="Pfam" id="PF00009">
    <property type="entry name" value="GTP_EFTU"/>
    <property type="match status" value="1"/>
</dbReference>
<evidence type="ECO:0000256" key="4">
    <source>
        <dbReference type="ARBA" id="ARBA00022917"/>
    </source>
</evidence>
<dbReference type="FunFam" id="2.40.30.10:FF:000006">
    <property type="entry name" value="Elongation factor G"/>
    <property type="match status" value="1"/>
</dbReference>
<keyword evidence="5 6" id="KW-0342">GTP-binding</keyword>
<dbReference type="InterPro" id="IPR031157">
    <property type="entry name" value="G_TR_CS"/>
</dbReference>
<organism evidence="9 10">
    <name type="scientific">candidate division WOR-3 bacterium</name>
    <dbReference type="NCBI Taxonomy" id="2052148"/>
    <lineage>
        <taxon>Bacteria</taxon>
        <taxon>Bacteria division WOR-3</taxon>
    </lineage>
</organism>
<dbReference type="InterPro" id="IPR027417">
    <property type="entry name" value="P-loop_NTPase"/>
</dbReference>
<dbReference type="InterPro" id="IPR004540">
    <property type="entry name" value="Transl_elong_EFG/EF2"/>
</dbReference>
<evidence type="ECO:0000256" key="5">
    <source>
        <dbReference type="ARBA" id="ARBA00023134"/>
    </source>
</evidence>
<dbReference type="Gene3D" id="3.30.70.870">
    <property type="entry name" value="Elongation Factor G (Translational Gtpase), domain 3"/>
    <property type="match status" value="1"/>
</dbReference>
<dbReference type="InterPro" id="IPR047872">
    <property type="entry name" value="EFG_IV"/>
</dbReference>
<keyword evidence="6" id="KW-0963">Cytoplasm</keyword>
<feature type="binding site" evidence="6">
    <location>
        <begin position="81"/>
        <end position="85"/>
    </location>
    <ligand>
        <name>GTP</name>
        <dbReference type="ChEBI" id="CHEBI:37565"/>
    </ligand>
</feature>
<dbReference type="NCBIfam" id="TIGR00231">
    <property type="entry name" value="small_GTP"/>
    <property type="match status" value="1"/>
</dbReference>
<dbReference type="CDD" id="cd03713">
    <property type="entry name" value="EFG_mtEFG_C"/>
    <property type="match status" value="1"/>
</dbReference>
<keyword evidence="2 6" id="KW-0547">Nucleotide-binding</keyword>
<dbReference type="SMART" id="SM00889">
    <property type="entry name" value="EFG_IV"/>
    <property type="match status" value="1"/>
</dbReference>
<dbReference type="InterPro" id="IPR014721">
    <property type="entry name" value="Ribsml_uS5_D2-typ_fold_subgr"/>
</dbReference>
<dbReference type="InterPro" id="IPR035649">
    <property type="entry name" value="EFG_V"/>
</dbReference>
<dbReference type="FunFam" id="3.30.230.10:FF:000003">
    <property type="entry name" value="Elongation factor G"/>
    <property type="match status" value="1"/>
</dbReference>
<dbReference type="Pfam" id="PF14492">
    <property type="entry name" value="EFG_III"/>
    <property type="match status" value="1"/>
</dbReference>
<dbReference type="SUPFAM" id="SSF50447">
    <property type="entry name" value="Translation proteins"/>
    <property type="match status" value="1"/>
</dbReference>
<dbReference type="SUPFAM" id="SSF52540">
    <property type="entry name" value="P-loop containing nucleoside triphosphate hydrolases"/>
    <property type="match status" value="1"/>
</dbReference>
<dbReference type="Gene3D" id="2.40.30.10">
    <property type="entry name" value="Translation factors"/>
    <property type="match status" value="1"/>
</dbReference>
<dbReference type="Gene3D" id="3.40.50.300">
    <property type="entry name" value="P-loop containing nucleotide triphosphate hydrolases"/>
    <property type="match status" value="1"/>
</dbReference>
<evidence type="ECO:0000256" key="1">
    <source>
        <dbReference type="ARBA" id="ARBA00005870"/>
    </source>
</evidence>
<dbReference type="InterPro" id="IPR041095">
    <property type="entry name" value="EFG_II"/>
</dbReference>
<dbReference type="SUPFAM" id="SSF54211">
    <property type="entry name" value="Ribosomal protein S5 domain 2-like"/>
    <property type="match status" value="1"/>
</dbReference>
<dbReference type="CDD" id="cd16262">
    <property type="entry name" value="EFG_III"/>
    <property type="match status" value="1"/>
</dbReference>
<evidence type="ECO:0000313" key="10">
    <source>
        <dbReference type="Proteomes" id="UP000779900"/>
    </source>
</evidence>
<dbReference type="PROSITE" id="PS00301">
    <property type="entry name" value="G_TR_1"/>
    <property type="match status" value="1"/>
</dbReference>
<name>A0A937XF65_UNCW3</name>
<dbReference type="PANTHER" id="PTHR43261:SF1">
    <property type="entry name" value="RIBOSOME-RELEASING FACTOR 2, MITOCHONDRIAL"/>
    <property type="match status" value="1"/>
</dbReference>
<dbReference type="PRINTS" id="PR00315">
    <property type="entry name" value="ELONGATNFCT"/>
</dbReference>
<dbReference type="InterPro" id="IPR000795">
    <property type="entry name" value="T_Tr_GTP-bd_dom"/>
</dbReference>
<evidence type="ECO:0000256" key="2">
    <source>
        <dbReference type="ARBA" id="ARBA00022741"/>
    </source>
</evidence>
<dbReference type="PANTHER" id="PTHR43261">
    <property type="entry name" value="TRANSLATION ELONGATION FACTOR G-RELATED"/>
    <property type="match status" value="1"/>
</dbReference>
<reference evidence="9" key="1">
    <citation type="submission" date="2019-03" db="EMBL/GenBank/DDBJ databases">
        <title>Lake Tanganyika Metagenome-Assembled Genomes (MAGs).</title>
        <authorList>
            <person name="Tran P."/>
        </authorList>
    </citation>
    <scope>NUCLEOTIDE SEQUENCE</scope>
    <source>
        <strain evidence="9">K_DeepCast_150m_m2_040</strain>
    </source>
</reference>
<dbReference type="GO" id="GO:0003746">
    <property type="term" value="F:translation elongation factor activity"/>
    <property type="evidence" value="ECO:0007669"/>
    <property type="project" value="UniProtKB-UniRule"/>
</dbReference>
<dbReference type="FunFam" id="3.40.50.300:FF:000029">
    <property type="entry name" value="Elongation factor G"/>
    <property type="match status" value="1"/>
</dbReference>
<feature type="binding site" evidence="6">
    <location>
        <begin position="135"/>
        <end position="138"/>
    </location>
    <ligand>
        <name>GTP</name>
        <dbReference type="ChEBI" id="CHEBI:37565"/>
    </ligand>
</feature>
<comment type="subcellular location">
    <subcellularLocation>
        <location evidence="6">Cytoplasm</location>
    </subcellularLocation>
</comment>
<proteinExistence type="inferred from homology"/>
<evidence type="ECO:0000256" key="7">
    <source>
        <dbReference type="NCBIfam" id="TIGR00484"/>
    </source>
</evidence>
<dbReference type="CDD" id="cd01886">
    <property type="entry name" value="EF-G"/>
    <property type="match status" value="1"/>
</dbReference>
<dbReference type="GO" id="GO:0005525">
    <property type="term" value="F:GTP binding"/>
    <property type="evidence" value="ECO:0007669"/>
    <property type="project" value="UniProtKB-UniRule"/>
</dbReference>
<sequence>MAREYPIDKVRNIGIMAHIDAGKTTVSERILFYTGKSHKLGEVHDGEATLDWMEQERERGITITSAATTTVWRDYQINLIDTPGHVDFTVEVERSLRVLDGVIGLFCAVGGVEPQSETVWRQAEKYSVPRIAFVNKMDRAGADFYSVVGQIQEELGANAVPVTIPIGAEEKFAGIIDLVDDVAVFYDETDQGMTWREEHIPEEMREVARKWKQNLLEKVAEVDDKLLEKFLQDQPIGRDELSAAIRGATLRHLICPVICGSAFKNKGIQRLLDAVVSYLPGPGDLLPTIGTHPGGEEVIRVAWDEGPLAALAFKVVADKHVGKLVYVRVYSGTLKAGSYVYNSTQEKDQRVGRLLRMHANRQEQVDALYSGEIGAVVGLSDTVTGDTVCIREAPIVLQAIEFPAPVLSIAVSTADRNDREKLAHGLGRLAEEDPTFVVATDAETEETVISGMGELHLEIIVDRLRREFGVQAKTGAPQVAYRETITSRADVNEKYVKQTGGHGQYAHVVMRLEPLKPGEGFEFVNKVVSGRVPKEYIPAVEKGVVEVLKKGAFAGFPIVDIRVTLLDGSYHEVDSSDIAFRTCAARAFRRAFKSGSPQLLEPLMSVSVVTPEDFAGSIMGSLCNRRGLISGMDVQGNAKVVKAMVPLATMFGYATDVRNMSQGKASFTMHFEHYEAVPFSVVEEILAKKGTKDAEEAD</sequence>
<dbReference type="InterPro" id="IPR000640">
    <property type="entry name" value="EFG_V-like"/>
</dbReference>
<dbReference type="EMBL" id="VGIR01000106">
    <property type="protein sequence ID" value="MBM3332600.1"/>
    <property type="molecule type" value="Genomic_DNA"/>
</dbReference>
<dbReference type="AlphaFoldDB" id="A0A937XF65"/>
<dbReference type="InterPro" id="IPR053905">
    <property type="entry name" value="EF-G-like_DII"/>
</dbReference>
<accession>A0A937XF65</accession>
<feature type="domain" description="Tr-type G" evidence="8">
    <location>
        <begin position="8"/>
        <end position="283"/>
    </location>
</feature>
<comment type="similarity">
    <text evidence="1 6">Belongs to the TRAFAC class translation factor GTPase superfamily. Classic translation factor GTPase family. EF-G/EF-2 subfamily.</text>
</comment>
<dbReference type="Pfam" id="PF00679">
    <property type="entry name" value="EFG_C"/>
    <property type="match status" value="1"/>
</dbReference>
<comment type="caution">
    <text evidence="9">The sequence shown here is derived from an EMBL/GenBank/DDBJ whole genome shotgun (WGS) entry which is preliminary data.</text>
</comment>